<dbReference type="Gene3D" id="3.30.70.1210">
    <property type="entry name" value="Crispr-associated protein, domain 2"/>
    <property type="match status" value="1"/>
</dbReference>
<proteinExistence type="predicted"/>
<dbReference type="OrthoDB" id="9795689at2"/>
<dbReference type="CDD" id="cd09727">
    <property type="entry name" value="Cas6_I-E"/>
    <property type="match status" value="1"/>
</dbReference>
<dbReference type="RefSeq" id="WP_019397351.1">
    <property type="nucleotide sequence ID" value="NZ_VLJS01000063.1"/>
</dbReference>
<dbReference type="SMART" id="SM01101">
    <property type="entry name" value="CRISPR_assoc"/>
    <property type="match status" value="1"/>
</dbReference>
<keyword evidence="2" id="KW-1185">Reference proteome</keyword>
<reference evidence="1 2" key="1">
    <citation type="submission" date="2019-07" db="EMBL/GenBank/DDBJ databases">
        <title>Genome sequencing of lignin-degrading bacterial isolates.</title>
        <authorList>
            <person name="Gladden J."/>
        </authorList>
    </citation>
    <scope>NUCLEOTIDE SEQUENCE [LARGE SCALE GENOMIC DNA]</scope>
    <source>
        <strain evidence="1 2">J19</strain>
    </source>
</reference>
<sequence length="223" mass="26069">MSWFSRVTLLASPRGEGDNLRDLRVHPYRQHQALWRMFECPEDTPQPFLFRQLPDEDGGVLRFLVVSRERPREIPGWRMECKPYEPKLREGDLYRFDIRLNPTRTEASPEGRGKRQDYVMSRLHQLQVSPARRAAERQRVVHEELPEWLRRRGERNGFGIESCHVGRYEILRMQKGMHGITLGVAEFRGTLRVEDPEKLTTTLLEGLGHGRSFGLGLLLLKPC</sequence>
<accession>A0A562DJ49</accession>
<evidence type="ECO:0000313" key="2">
    <source>
        <dbReference type="Proteomes" id="UP000321583"/>
    </source>
</evidence>
<gene>
    <name evidence="1" type="ORF">L613_003400000030</name>
</gene>
<dbReference type="InterPro" id="IPR010179">
    <property type="entry name" value="CRISPR-assoc_prot_Cse3"/>
</dbReference>
<dbReference type="EMBL" id="VLJS01000063">
    <property type="protein sequence ID" value="TWH09625.1"/>
    <property type="molecule type" value="Genomic_DNA"/>
</dbReference>
<organism evidence="1 2">
    <name type="scientific">Pseudoxanthomonas taiwanensis J19</name>
    <dbReference type="NCBI Taxonomy" id="935569"/>
    <lineage>
        <taxon>Bacteria</taxon>
        <taxon>Pseudomonadati</taxon>
        <taxon>Pseudomonadota</taxon>
        <taxon>Gammaproteobacteria</taxon>
        <taxon>Lysobacterales</taxon>
        <taxon>Lysobacteraceae</taxon>
        <taxon>Pseudoxanthomonas</taxon>
    </lineage>
</organism>
<name>A0A562DJ49_9GAMM</name>
<dbReference type="Proteomes" id="UP000321583">
    <property type="component" value="Unassembled WGS sequence"/>
</dbReference>
<dbReference type="Gene3D" id="3.30.70.1200">
    <property type="entry name" value="Crispr-associated protein, domain 1"/>
    <property type="match status" value="1"/>
</dbReference>
<dbReference type="Pfam" id="PF08798">
    <property type="entry name" value="CRISPR_assoc"/>
    <property type="match status" value="1"/>
</dbReference>
<evidence type="ECO:0000313" key="1">
    <source>
        <dbReference type="EMBL" id="TWH09625.1"/>
    </source>
</evidence>
<dbReference type="SUPFAM" id="SSF117987">
    <property type="entry name" value="CRISPR-associated protein"/>
    <property type="match status" value="2"/>
</dbReference>
<dbReference type="AlphaFoldDB" id="A0A562DJ49"/>
<comment type="caution">
    <text evidence="1">The sequence shown here is derived from an EMBL/GenBank/DDBJ whole genome shotgun (WGS) entry which is preliminary data.</text>
</comment>
<protein>
    <submittedName>
        <fullName evidence="1">CRISPR system Cascade subunit CasE</fullName>
    </submittedName>
</protein>
<dbReference type="NCBIfam" id="TIGR01907">
    <property type="entry name" value="casE_Cse3"/>
    <property type="match status" value="1"/>
</dbReference>